<dbReference type="Gene3D" id="3.40.50.880">
    <property type="match status" value="1"/>
</dbReference>
<evidence type="ECO:0000313" key="5">
    <source>
        <dbReference type="EMBL" id="SQA75812.1"/>
    </source>
</evidence>
<gene>
    <name evidence="5" type="ORF">NCTC11653_01725</name>
</gene>
<dbReference type="EC" id="3.4.21.-" evidence="5"/>
<keyword evidence="3 5" id="KW-0378">Hydrolase</keyword>
<dbReference type="InterPro" id="IPR005320">
    <property type="entry name" value="Peptidase_S51"/>
</dbReference>
<dbReference type="PANTHER" id="PTHR20842:SF0">
    <property type="entry name" value="ALPHA-ASPARTYL DIPEPTIDASE"/>
    <property type="match status" value="1"/>
</dbReference>
<comment type="similarity">
    <text evidence="1">Belongs to the peptidase S51 family.</text>
</comment>
<sequence length="218" mass="24561">MKKLTQMKKLFLTSSFSSVAKLFEDFTGEPVKGKKLAFIPTASLVEKVRFYVDDDRKAFEKLGLIIEELEVSTATTEEVAQALERNDYIFISGGNTFYLMQELKKKGADKLLMEQINNGKLYIGTSAGSVIASPNIEFVSDMDEPKKAPELTEYSGLHLVDFYLLPHYLNFPFKESSQKVVNEYSQKIDLRPISNNQVITVLGNEIKTLVLDDAKKLG</sequence>
<dbReference type="AlphaFoldDB" id="A0AAX2ICL2"/>
<dbReference type="SUPFAM" id="SSF52317">
    <property type="entry name" value="Class I glutamine amidotransferase-like"/>
    <property type="match status" value="1"/>
</dbReference>
<dbReference type="Pfam" id="PF03575">
    <property type="entry name" value="Peptidase_S51"/>
    <property type="match status" value="1"/>
</dbReference>
<dbReference type="InterPro" id="IPR029062">
    <property type="entry name" value="Class_I_gatase-like"/>
</dbReference>
<keyword evidence="4" id="KW-0720">Serine protease</keyword>
<evidence type="ECO:0000256" key="3">
    <source>
        <dbReference type="ARBA" id="ARBA00022801"/>
    </source>
</evidence>
<comment type="caution">
    <text evidence="5">The sequence shown here is derived from an EMBL/GenBank/DDBJ whole genome shotgun (WGS) entry which is preliminary data.</text>
</comment>
<organism evidence="5 6">
    <name type="scientific">Capnocytophaga sputigena</name>
    <dbReference type="NCBI Taxonomy" id="1019"/>
    <lineage>
        <taxon>Bacteria</taxon>
        <taxon>Pseudomonadati</taxon>
        <taxon>Bacteroidota</taxon>
        <taxon>Flavobacteriia</taxon>
        <taxon>Flavobacteriales</taxon>
        <taxon>Flavobacteriaceae</taxon>
        <taxon>Capnocytophaga</taxon>
    </lineage>
</organism>
<dbReference type="FunFam" id="3.40.50.880:FF:000094">
    <property type="entry name" value="Uncharacterized peptidase Lmo0363"/>
    <property type="match status" value="1"/>
</dbReference>
<evidence type="ECO:0000256" key="2">
    <source>
        <dbReference type="ARBA" id="ARBA00022670"/>
    </source>
</evidence>
<name>A0AAX2ICL2_CAPSP</name>
<evidence type="ECO:0000313" key="6">
    <source>
        <dbReference type="Proteomes" id="UP000249902"/>
    </source>
</evidence>
<protein>
    <submittedName>
        <fullName evidence="5">Uncharacterized peptidase Lmo0363</fullName>
        <ecNumber evidence="5">3.4.21.-</ecNumber>
    </submittedName>
</protein>
<dbReference type="PANTHER" id="PTHR20842">
    <property type="entry name" value="PROTEASE S51 ALPHA-ASPARTYL DIPEPTIDASE"/>
    <property type="match status" value="1"/>
</dbReference>
<evidence type="ECO:0000256" key="1">
    <source>
        <dbReference type="ARBA" id="ARBA00006534"/>
    </source>
</evidence>
<dbReference type="GO" id="GO:0006508">
    <property type="term" value="P:proteolysis"/>
    <property type="evidence" value="ECO:0007669"/>
    <property type="project" value="UniProtKB-KW"/>
</dbReference>
<dbReference type="EMBL" id="UAVP01000008">
    <property type="protein sequence ID" value="SQA75812.1"/>
    <property type="molecule type" value="Genomic_DNA"/>
</dbReference>
<evidence type="ECO:0000256" key="4">
    <source>
        <dbReference type="ARBA" id="ARBA00022825"/>
    </source>
</evidence>
<accession>A0AAX2ICL2</accession>
<dbReference type="GO" id="GO:0008236">
    <property type="term" value="F:serine-type peptidase activity"/>
    <property type="evidence" value="ECO:0007669"/>
    <property type="project" value="UniProtKB-KW"/>
</dbReference>
<proteinExistence type="inferred from homology"/>
<reference evidence="5 6" key="1">
    <citation type="submission" date="2018-06" db="EMBL/GenBank/DDBJ databases">
        <authorList>
            <consortium name="Pathogen Informatics"/>
            <person name="Doyle S."/>
        </authorList>
    </citation>
    <scope>NUCLEOTIDE SEQUENCE [LARGE SCALE GENOMIC DNA]</scope>
    <source>
        <strain evidence="5 6">NCTC11653</strain>
    </source>
</reference>
<keyword evidence="2" id="KW-0645">Protease</keyword>
<dbReference type="Proteomes" id="UP000249902">
    <property type="component" value="Unassembled WGS sequence"/>
</dbReference>